<evidence type="ECO:0000313" key="3">
    <source>
        <dbReference type="Proteomes" id="UP000779070"/>
    </source>
</evidence>
<gene>
    <name evidence="2" type="ORF">JYA62_08345</name>
</gene>
<dbReference type="Proteomes" id="UP000779070">
    <property type="component" value="Unassembled WGS sequence"/>
</dbReference>
<reference evidence="2 3" key="1">
    <citation type="submission" date="2021-02" db="EMBL/GenBank/DDBJ databases">
        <title>Draft Genome Sequences of 5 Vibrio neptunius Strains Isolated From of Bivalve Hatcheries.</title>
        <authorList>
            <person name="Galvis F."/>
            <person name="Barja J.L."/>
            <person name="Lemos M.L."/>
            <person name="Balado M."/>
        </authorList>
    </citation>
    <scope>NUCLEOTIDE SEQUENCE [LARGE SCALE GENOMIC DNA]</scope>
    <source>
        <strain evidence="2 3">PP-145.98</strain>
    </source>
</reference>
<dbReference type="EMBL" id="JAFHLB010000008">
    <property type="protein sequence ID" value="MBN3577686.1"/>
    <property type="molecule type" value="Genomic_DNA"/>
</dbReference>
<feature type="signal peptide" evidence="1">
    <location>
        <begin position="1"/>
        <end position="20"/>
    </location>
</feature>
<keyword evidence="3" id="KW-1185">Reference proteome</keyword>
<feature type="chain" id="PRO_5045363172" evidence="1">
    <location>
        <begin position="21"/>
        <end position="158"/>
    </location>
</feature>
<evidence type="ECO:0000313" key="2">
    <source>
        <dbReference type="EMBL" id="MBN3577686.1"/>
    </source>
</evidence>
<comment type="caution">
    <text evidence="2">The sequence shown here is derived from an EMBL/GenBank/DDBJ whole genome shotgun (WGS) entry which is preliminary data.</text>
</comment>
<dbReference type="RefSeq" id="WP_045974004.1">
    <property type="nucleotide sequence ID" value="NZ_CAWMDY010000003.1"/>
</dbReference>
<dbReference type="GeneID" id="88755053"/>
<evidence type="ECO:0000256" key="1">
    <source>
        <dbReference type="SAM" id="SignalP"/>
    </source>
</evidence>
<keyword evidence="1" id="KW-0732">Signal</keyword>
<proteinExistence type="predicted"/>
<sequence length="158" mass="17995">MKIRNTLVAFAMATAFPAFSIATLVTEQGDRIDISAQDHEYAPYFLSITTGSKTTKVDQYTVEGGPPIFNGMDEISLRNNPYLLVQILWDVNHFDIKGTQYTSYLYKFENGSLIRENNISQDNNLEGFSGYYSDGSTSEYKYDTLLKVKKYLLSTYEQ</sequence>
<organism evidence="2 3">
    <name type="scientific">Vibrio neptunius</name>
    <dbReference type="NCBI Taxonomy" id="170651"/>
    <lineage>
        <taxon>Bacteria</taxon>
        <taxon>Pseudomonadati</taxon>
        <taxon>Pseudomonadota</taxon>
        <taxon>Gammaproteobacteria</taxon>
        <taxon>Vibrionales</taxon>
        <taxon>Vibrionaceae</taxon>
        <taxon>Vibrio</taxon>
    </lineage>
</organism>
<protein>
    <submittedName>
        <fullName evidence="2">Uncharacterized protein</fullName>
    </submittedName>
</protein>
<name>A0ABS2ZZK6_9VIBR</name>
<accession>A0ABS2ZZK6</accession>